<dbReference type="GO" id="GO:0016020">
    <property type="term" value="C:membrane"/>
    <property type="evidence" value="ECO:0007669"/>
    <property type="project" value="InterPro"/>
</dbReference>
<keyword evidence="4" id="KW-0378">Hydrolase</keyword>
<evidence type="ECO:0000256" key="1">
    <source>
        <dbReference type="ARBA" id="ARBA00001913"/>
    </source>
</evidence>
<evidence type="ECO:0000313" key="8">
    <source>
        <dbReference type="Proteomes" id="UP000054559"/>
    </source>
</evidence>
<evidence type="ECO:0000256" key="5">
    <source>
        <dbReference type="ARBA" id="ARBA00023157"/>
    </source>
</evidence>
<dbReference type="GO" id="GO:0005975">
    <property type="term" value="P:carbohydrate metabolic process"/>
    <property type="evidence" value="ECO:0007669"/>
    <property type="project" value="InterPro"/>
</dbReference>
<dbReference type="Pfam" id="PF01532">
    <property type="entry name" value="Glyco_hydro_47"/>
    <property type="match status" value="1"/>
</dbReference>
<feature type="region of interest" description="Disordered" evidence="6">
    <location>
        <begin position="41"/>
        <end position="73"/>
    </location>
</feature>
<dbReference type="UniPathway" id="UPA00378"/>
<dbReference type="InterPro" id="IPR012341">
    <property type="entry name" value="6hp_glycosidase-like_sf"/>
</dbReference>
<dbReference type="AlphaFoldDB" id="A0A0J8QS89"/>
<dbReference type="GO" id="GO:0005783">
    <property type="term" value="C:endoplasmic reticulum"/>
    <property type="evidence" value="ECO:0007669"/>
    <property type="project" value="TreeGrafter"/>
</dbReference>
<name>A0A0J8QS89_COCIT</name>
<keyword evidence="5" id="KW-1015">Disulfide bond</keyword>
<dbReference type="STRING" id="454286.A0A0J8QS89"/>
<accession>A0A0J8QS89</accession>
<reference evidence="8" key="1">
    <citation type="journal article" date="2010" name="Genome Res.">
        <title>Population genomic sequencing of Coccidioides fungi reveals recent hybridization and transposon control.</title>
        <authorList>
            <person name="Neafsey D.E."/>
            <person name="Barker B.M."/>
            <person name="Sharpton T.J."/>
            <person name="Stajich J.E."/>
            <person name="Park D.J."/>
            <person name="Whiston E."/>
            <person name="Hung C.-Y."/>
            <person name="McMahan C."/>
            <person name="White J."/>
            <person name="Sykes S."/>
            <person name="Heiman D."/>
            <person name="Young S."/>
            <person name="Zeng Q."/>
            <person name="Abouelleil A."/>
            <person name="Aftuck L."/>
            <person name="Bessette D."/>
            <person name="Brown A."/>
            <person name="FitzGerald M."/>
            <person name="Lui A."/>
            <person name="Macdonald J.P."/>
            <person name="Priest M."/>
            <person name="Orbach M.J."/>
            <person name="Galgiani J.N."/>
            <person name="Kirkland T.N."/>
            <person name="Cole G.T."/>
            <person name="Birren B.W."/>
            <person name="Henn M.R."/>
            <person name="Taylor J.W."/>
            <person name="Rounsley S.D."/>
        </authorList>
    </citation>
    <scope>NUCLEOTIDE SEQUENCE [LARGE SCALE GENOMIC DNA]</scope>
    <source>
        <strain evidence="8">RMSCC 3703</strain>
    </source>
</reference>
<comment type="cofactor">
    <cofactor evidence="1">
        <name>Ca(2+)</name>
        <dbReference type="ChEBI" id="CHEBI:29108"/>
    </cofactor>
</comment>
<dbReference type="PANTHER" id="PTHR11742">
    <property type="entry name" value="MANNOSYL-OLIGOSACCHARIDE ALPHA-1,2-MANNOSIDASE-RELATED"/>
    <property type="match status" value="1"/>
</dbReference>
<organism evidence="7 8">
    <name type="scientific">Coccidioides immitis RMSCC 3703</name>
    <dbReference type="NCBI Taxonomy" id="454286"/>
    <lineage>
        <taxon>Eukaryota</taxon>
        <taxon>Fungi</taxon>
        <taxon>Dikarya</taxon>
        <taxon>Ascomycota</taxon>
        <taxon>Pezizomycotina</taxon>
        <taxon>Eurotiomycetes</taxon>
        <taxon>Eurotiomycetidae</taxon>
        <taxon>Onygenales</taxon>
        <taxon>Onygenaceae</taxon>
        <taxon>Coccidioides</taxon>
    </lineage>
</organism>
<proteinExistence type="inferred from homology"/>
<protein>
    <submittedName>
        <fullName evidence="7">Uncharacterized protein</fullName>
    </submittedName>
</protein>
<evidence type="ECO:0000256" key="2">
    <source>
        <dbReference type="ARBA" id="ARBA00004922"/>
    </source>
</evidence>
<comment type="similarity">
    <text evidence="3">Belongs to the glycosyl hydrolase 47 family.</text>
</comment>
<dbReference type="SUPFAM" id="SSF48225">
    <property type="entry name" value="Seven-hairpin glycosidases"/>
    <property type="match status" value="1"/>
</dbReference>
<dbReference type="GO" id="GO:0005509">
    <property type="term" value="F:calcium ion binding"/>
    <property type="evidence" value="ECO:0007669"/>
    <property type="project" value="InterPro"/>
</dbReference>
<evidence type="ECO:0000256" key="4">
    <source>
        <dbReference type="ARBA" id="ARBA00022801"/>
    </source>
</evidence>
<dbReference type="InterPro" id="IPR001382">
    <property type="entry name" value="Glyco_hydro_47"/>
</dbReference>
<dbReference type="GO" id="GO:0036503">
    <property type="term" value="P:ERAD pathway"/>
    <property type="evidence" value="ECO:0007669"/>
    <property type="project" value="UniProtKB-ARBA"/>
</dbReference>
<feature type="compositionally biased region" description="Basic and acidic residues" evidence="6">
    <location>
        <begin position="42"/>
        <end position="53"/>
    </location>
</feature>
<comment type="pathway">
    <text evidence="2">Protein modification; protein glycosylation.</text>
</comment>
<dbReference type="PANTHER" id="PTHR11742:SF103">
    <property type="entry name" value="ENDOPLASMIC RETICULUM MANNOSIDASE MNL2-RELATED"/>
    <property type="match status" value="1"/>
</dbReference>
<dbReference type="InterPro" id="IPR036026">
    <property type="entry name" value="Seven-hairpin_glycosidases"/>
</dbReference>
<gene>
    <name evidence="7" type="ORF">CISG_04027</name>
</gene>
<dbReference type="Proteomes" id="UP000054559">
    <property type="component" value="Unassembled WGS sequence"/>
</dbReference>
<evidence type="ECO:0000256" key="6">
    <source>
        <dbReference type="SAM" id="MobiDB-lite"/>
    </source>
</evidence>
<evidence type="ECO:0000313" key="7">
    <source>
        <dbReference type="EMBL" id="KMU74098.1"/>
    </source>
</evidence>
<dbReference type="GO" id="GO:0004571">
    <property type="term" value="F:mannosyl-oligosaccharide 1,2-alpha-mannosidase activity"/>
    <property type="evidence" value="ECO:0007669"/>
    <property type="project" value="InterPro"/>
</dbReference>
<evidence type="ECO:0000256" key="3">
    <source>
        <dbReference type="ARBA" id="ARBA00007658"/>
    </source>
</evidence>
<dbReference type="EMBL" id="DS268133">
    <property type="protein sequence ID" value="KMU74098.1"/>
    <property type="molecule type" value="Genomic_DNA"/>
</dbReference>
<dbReference type="InterPro" id="IPR050749">
    <property type="entry name" value="Glycosyl_Hydrolase_47"/>
</dbReference>
<sequence length="230" mass="25700">MRRMIQGVANRFRPTPHIFRHKAMKPRNHETNSRVTTSLKNLKNDEKGSRDGDWVGAATKLSKSGQGNPKAPTALHKHTVFLPNANEKPVVVDDEPRRNAFSESNNDESIWARVPQHHPVRSMIPIPSPVPSSIPKIQHKFGEESSEARRVRTGRLDAVKGNFTHAWRGYKTRAWMSDEVKPISGEAHNPFGGWAATLVDALGFGAYSGVILSVKLTDNAIRHSLDYWSS</sequence>
<dbReference type="Gene3D" id="1.50.10.10">
    <property type="match status" value="1"/>
</dbReference>